<comment type="caution">
    <text evidence="2">The sequence shown here is derived from an EMBL/GenBank/DDBJ whole genome shotgun (WGS) entry which is preliminary data.</text>
</comment>
<protein>
    <submittedName>
        <fullName evidence="2">Uncharacterized protein</fullName>
    </submittedName>
</protein>
<sequence>MQWHAYAKHWLTLLLFTLFTQLTQVDFFSQCKADARTANRCSRCRFAEEVRTTICQCRVPNFSLNGASGFGNRRTILGNFLIASRNGVAWEATTFDNLRQQADTAEPLRSLRFFTTRMREAEIRGIPCFSTAFASVILDCTH</sequence>
<accession>A0ABD0LK02</accession>
<gene>
    <name evidence="2" type="ORF">BaRGS_00008950</name>
</gene>
<dbReference type="EMBL" id="JACVVK020000041">
    <property type="protein sequence ID" value="KAK7499859.1"/>
    <property type="molecule type" value="Genomic_DNA"/>
</dbReference>
<proteinExistence type="predicted"/>
<dbReference type="Proteomes" id="UP001519460">
    <property type="component" value="Unassembled WGS sequence"/>
</dbReference>
<reference evidence="2 3" key="1">
    <citation type="journal article" date="2023" name="Sci. Data">
        <title>Genome assembly of the Korean intertidal mud-creeper Batillaria attramentaria.</title>
        <authorList>
            <person name="Patra A.K."/>
            <person name="Ho P.T."/>
            <person name="Jun S."/>
            <person name="Lee S.J."/>
            <person name="Kim Y."/>
            <person name="Won Y.J."/>
        </authorList>
    </citation>
    <scope>NUCLEOTIDE SEQUENCE [LARGE SCALE GENOMIC DNA]</scope>
    <source>
        <strain evidence="2">Wonlab-2016</strain>
    </source>
</reference>
<feature type="chain" id="PRO_5044769574" evidence="1">
    <location>
        <begin position="26"/>
        <end position="142"/>
    </location>
</feature>
<name>A0ABD0LK02_9CAEN</name>
<evidence type="ECO:0000256" key="1">
    <source>
        <dbReference type="SAM" id="SignalP"/>
    </source>
</evidence>
<dbReference type="AlphaFoldDB" id="A0ABD0LK02"/>
<organism evidence="2 3">
    <name type="scientific">Batillaria attramentaria</name>
    <dbReference type="NCBI Taxonomy" id="370345"/>
    <lineage>
        <taxon>Eukaryota</taxon>
        <taxon>Metazoa</taxon>
        <taxon>Spiralia</taxon>
        <taxon>Lophotrochozoa</taxon>
        <taxon>Mollusca</taxon>
        <taxon>Gastropoda</taxon>
        <taxon>Caenogastropoda</taxon>
        <taxon>Sorbeoconcha</taxon>
        <taxon>Cerithioidea</taxon>
        <taxon>Batillariidae</taxon>
        <taxon>Batillaria</taxon>
    </lineage>
</organism>
<feature type="signal peptide" evidence="1">
    <location>
        <begin position="1"/>
        <end position="25"/>
    </location>
</feature>
<keyword evidence="3" id="KW-1185">Reference proteome</keyword>
<evidence type="ECO:0000313" key="3">
    <source>
        <dbReference type="Proteomes" id="UP001519460"/>
    </source>
</evidence>
<keyword evidence="1" id="KW-0732">Signal</keyword>
<evidence type="ECO:0000313" key="2">
    <source>
        <dbReference type="EMBL" id="KAK7499859.1"/>
    </source>
</evidence>